<feature type="compositionally biased region" description="Acidic residues" evidence="8">
    <location>
        <begin position="295"/>
        <end position="307"/>
    </location>
</feature>
<reference evidence="10 11" key="1">
    <citation type="submission" date="2024-02" db="EMBL/GenBank/DDBJ databases">
        <authorList>
            <person name="Daric V."/>
            <person name="Darras S."/>
        </authorList>
    </citation>
    <scope>NUCLEOTIDE SEQUENCE [LARGE SCALE GENOMIC DNA]</scope>
</reference>
<dbReference type="InterPro" id="IPR047152">
    <property type="entry name" value="Caudal_homeobox"/>
</dbReference>
<evidence type="ECO:0000256" key="4">
    <source>
        <dbReference type="ARBA" id="ARBA00023155"/>
    </source>
</evidence>
<dbReference type="InterPro" id="IPR000047">
    <property type="entry name" value="HTH_motif"/>
</dbReference>
<dbReference type="PRINTS" id="PR00031">
    <property type="entry name" value="HTHREPRESSR"/>
</dbReference>
<evidence type="ECO:0000313" key="10">
    <source>
        <dbReference type="EMBL" id="CAK8683628.1"/>
    </source>
</evidence>
<evidence type="ECO:0000313" key="11">
    <source>
        <dbReference type="Proteomes" id="UP001642483"/>
    </source>
</evidence>
<proteinExistence type="inferred from homology"/>
<feature type="compositionally biased region" description="Polar residues" evidence="8">
    <location>
        <begin position="343"/>
        <end position="356"/>
    </location>
</feature>
<evidence type="ECO:0000256" key="1">
    <source>
        <dbReference type="ARBA" id="ARBA00004123"/>
    </source>
</evidence>
<dbReference type="InterPro" id="IPR020479">
    <property type="entry name" value="HD_metazoa"/>
</dbReference>
<keyword evidence="4 6" id="KW-0371">Homeobox</keyword>
<dbReference type="SUPFAM" id="SSF46689">
    <property type="entry name" value="Homeodomain-like"/>
    <property type="match status" value="1"/>
</dbReference>
<protein>
    <recommendedName>
        <fullName evidence="9">Homeobox domain-containing protein</fullName>
    </recommendedName>
</protein>
<organism evidence="10 11">
    <name type="scientific">Clavelina lepadiformis</name>
    <name type="common">Light-bulb sea squirt</name>
    <name type="synonym">Ascidia lepadiformis</name>
    <dbReference type="NCBI Taxonomy" id="159417"/>
    <lineage>
        <taxon>Eukaryota</taxon>
        <taxon>Metazoa</taxon>
        <taxon>Chordata</taxon>
        <taxon>Tunicata</taxon>
        <taxon>Ascidiacea</taxon>
        <taxon>Aplousobranchia</taxon>
        <taxon>Clavelinidae</taxon>
        <taxon>Clavelina</taxon>
    </lineage>
</organism>
<dbReference type="PROSITE" id="PS50071">
    <property type="entry name" value="HOMEOBOX_2"/>
    <property type="match status" value="1"/>
</dbReference>
<sequence>MLCYAIDQKVSNIGSPTTATMYRNLHSDVNPHSASGFFQPSYSTKLETTSGDVPAGYGMQPTSSSSVDTTYPGSNLAHDYSSSFHVSNLSSQNEPTSSQGSWGTSALYPNTGFPPVLSGSGWETMGPHFPHPHSAPHGPASYPMSSSLPQTPLMSGSGSPGASAATLTGIECFGNPSEVHSSVGLHLSTMHPATMSIQRRPYEWINKNAYQNAQPQQGKTRTKDKYRVVYSDHQRLELEKEFRFSRYITIRRKAELAVQLGLSERQVKIWFQNRRAKERKANKKSGEGLKSTSEQEVDDIDGGDDNESEHSGHVLPSSPVLPSSHIQNAHMPQQAANMMNYSQPTDVSQHDSSGVGSSLHDPQDSGIAQHHPHMTYQYDMSPQGLTYPPMVSLDIKPIVSAGENVTIAVTSATNSVTSERAAVTKTTFGNEHVQ</sequence>
<dbReference type="PRINTS" id="PR00024">
    <property type="entry name" value="HOMEOBOX"/>
</dbReference>
<evidence type="ECO:0000256" key="6">
    <source>
        <dbReference type="PROSITE-ProRule" id="PRU00108"/>
    </source>
</evidence>
<accession>A0ABP0FY96</accession>
<dbReference type="PANTHER" id="PTHR24332">
    <property type="entry name" value="HOMEOBOX PROTEIN CDX"/>
    <property type="match status" value="1"/>
</dbReference>
<dbReference type="PANTHER" id="PTHR24332:SF9">
    <property type="entry name" value="HOMEOTIC PROTEIN CAUDAL"/>
    <property type="match status" value="1"/>
</dbReference>
<evidence type="ECO:0000256" key="8">
    <source>
        <dbReference type="SAM" id="MobiDB-lite"/>
    </source>
</evidence>
<evidence type="ECO:0000256" key="5">
    <source>
        <dbReference type="ARBA" id="ARBA00023242"/>
    </source>
</evidence>
<dbReference type="Proteomes" id="UP001642483">
    <property type="component" value="Unassembled WGS sequence"/>
</dbReference>
<dbReference type="InterPro" id="IPR009057">
    <property type="entry name" value="Homeodomain-like_sf"/>
</dbReference>
<name>A0ABP0FY96_CLALP</name>
<evidence type="ECO:0000259" key="9">
    <source>
        <dbReference type="PROSITE" id="PS50071"/>
    </source>
</evidence>
<comment type="caution">
    <text evidence="10">The sequence shown here is derived from an EMBL/GenBank/DDBJ whole genome shotgun (WGS) entry which is preliminary data.</text>
</comment>
<comment type="similarity">
    <text evidence="2">Belongs to the Caudal homeobox family.</text>
</comment>
<evidence type="ECO:0000256" key="7">
    <source>
        <dbReference type="RuleBase" id="RU000682"/>
    </source>
</evidence>
<dbReference type="Pfam" id="PF00046">
    <property type="entry name" value="Homeodomain"/>
    <property type="match status" value="1"/>
</dbReference>
<feature type="region of interest" description="Disordered" evidence="8">
    <location>
        <begin position="343"/>
        <end position="369"/>
    </location>
</feature>
<comment type="subcellular location">
    <subcellularLocation>
        <location evidence="1 6 7">Nucleus</location>
    </subcellularLocation>
</comment>
<feature type="DNA-binding region" description="Homeobox" evidence="6">
    <location>
        <begin position="223"/>
        <end position="282"/>
    </location>
</feature>
<keyword evidence="3 6" id="KW-0238">DNA-binding</keyword>
<feature type="region of interest" description="Disordered" evidence="8">
    <location>
        <begin position="277"/>
        <end position="325"/>
    </location>
</feature>
<gene>
    <name evidence="10" type="ORF">CVLEPA_LOCUS14681</name>
</gene>
<keyword evidence="11" id="KW-1185">Reference proteome</keyword>
<dbReference type="Gene3D" id="1.10.10.60">
    <property type="entry name" value="Homeodomain-like"/>
    <property type="match status" value="1"/>
</dbReference>
<dbReference type="InterPro" id="IPR017970">
    <property type="entry name" value="Homeobox_CS"/>
</dbReference>
<dbReference type="SMART" id="SM00389">
    <property type="entry name" value="HOX"/>
    <property type="match status" value="1"/>
</dbReference>
<evidence type="ECO:0000256" key="3">
    <source>
        <dbReference type="ARBA" id="ARBA00023125"/>
    </source>
</evidence>
<evidence type="ECO:0000256" key="2">
    <source>
        <dbReference type="ARBA" id="ARBA00010341"/>
    </source>
</evidence>
<dbReference type="EMBL" id="CAWYQH010000097">
    <property type="protein sequence ID" value="CAK8683628.1"/>
    <property type="molecule type" value="Genomic_DNA"/>
</dbReference>
<dbReference type="InterPro" id="IPR001356">
    <property type="entry name" value="HD"/>
</dbReference>
<feature type="compositionally biased region" description="Low complexity" evidence="8">
    <location>
        <begin position="314"/>
        <end position="324"/>
    </location>
</feature>
<dbReference type="CDD" id="cd00086">
    <property type="entry name" value="homeodomain"/>
    <property type="match status" value="1"/>
</dbReference>
<feature type="domain" description="Homeobox" evidence="9">
    <location>
        <begin position="221"/>
        <end position="281"/>
    </location>
</feature>
<dbReference type="PROSITE" id="PS00027">
    <property type="entry name" value="HOMEOBOX_1"/>
    <property type="match status" value="1"/>
</dbReference>
<keyword evidence="5 6" id="KW-0539">Nucleus</keyword>